<feature type="transmembrane region" description="Helical" evidence="1">
    <location>
        <begin position="78"/>
        <end position="99"/>
    </location>
</feature>
<dbReference type="STRING" id="1797579.A2996_01495"/>
<gene>
    <name evidence="2" type="ORF">A2996_01495</name>
</gene>
<dbReference type="Pfam" id="PF18895">
    <property type="entry name" value="T4SS_pilin"/>
    <property type="match status" value="1"/>
</dbReference>
<accession>A0A1F5EPF0</accession>
<proteinExistence type="predicted"/>
<feature type="transmembrane region" description="Helical" evidence="1">
    <location>
        <begin position="45"/>
        <end position="66"/>
    </location>
</feature>
<dbReference type="AlphaFoldDB" id="A0A1F5EPF0"/>
<keyword evidence="1" id="KW-0812">Transmembrane</keyword>
<keyword evidence="1" id="KW-1133">Transmembrane helix</keyword>
<dbReference type="InterPro" id="IPR043993">
    <property type="entry name" value="T4SS_pilin"/>
</dbReference>
<reference evidence="2 3" key="1">
    <citation type="journal article" date="2016" name="Nat. Commun.">
        <title>Thousands of microbial genomes shed light on interconnected biogeochemical processes in an aquifer system.</title>
        <authorList>
            <person name="Anantharaman K."/>
            <person name="Brown C.T."/>
            <person name="Hug L.A."/>
            <person name="Sharon I."/>
            <person name="Castelle C.J."/>
            <person name="Probst A.J."/>
            <person name="Thomas B.C."/>
            <person name="Singh A."/>
            <person name="Wilkins M.J."/>
            <person name="Karaoz U."/>
            <person name="Brodie E.L."/>
            <person name="Williams K.H."/>
            <person name="Hubbard S.S."/>
            <person name="Banfield J.F."/>
        </authorList>
    </citation>
    <scope>NUCLEOTIDE SEQUENCE [LARGE SCALE GENOMIC DNA]</scope>
</reference>
<evidence type="ECO:0000256" key="1">
    <source>
        <dbReference type="SAM" id="Phobius"/>
    </source>
</evidence>
<organism evidence="2 3">
    <name type="scientific">Candidatus Campbellbacteria bacterium RIFCSPLOWO2_01_FULL_34_15</name>
    <dbReference type="NCBI Taxonomy" id="1797579"/>
    <lineage>
        <taxon>Bacteria</taxon>
        <taxon>Candidatus Campbelliibacteriota</taxon>
    </lineage>
</organism>
<evidence type="ECO:0000313" key="2">
    <source>
        <dbReference type="EMBL" id="OGD69271.1"/>
    </source>
</evidence>
<name>A0A1F5EPF0_9BACT</name>
<comment type="caution">
    <text evidence="2">The sequence shown here is derived from an EMBL/GenBank/DDBJ whole genome shotgun (WGS) entry which is preliminary data.</text>
</comment>
<dbReference type="EMBL" id="MFAB01000004">
    <property type="protein sequence ID" value="OGD69271.1"/>
    <property type="molecule type" value="Genomic_DNA"/>
</dbReference>
<evidence type="ECO:0000313" key="3">
    <source>
        <dbReference type="Proteomes" id="UP000176865"/>
    </source>
</evidence>
<sequence length="114" mass="11955">MKKYILLISVFLIIPFSFVGAIGTGVDNPLNVGTIQGLIDLIIKVMIQIGTPIAVLFLIFAGFLYVEARGNPGKVAKAHQALLWTLVGIAVLLGSSILAKVIAGTINQLGVGVL</sequence>
<keyword evidence="1" id="KW-0472">Membrane</keyword>
<protein>
    <submittedName>
        <fullName evidence="2">Uncharacterized protein</fullName>
    </submittedName>
</protein>
<dbReference type="Proteomes" id="UP000176865">
    <property type="component" value="Unassembled WGS sequence"/>
</dbReference>